<organism evidence="2">
    <name type="scientific">uncultured marine microorganism HF4000_ANIW141I9</name>
    <dbReference type="NCBI Taxonomy" id="455537"/>
    <lineage>
        <taxon>unclassified sequences</taxon>
        <taxon>environmental samples</taxon>
    </lineage>
</organism>
<protein>
    <recommendedName>
        <fullName evidence="1">Metallo-beta-lactamase domain-containing protein</fullName>
    </recommendedName>
</protein>
<name>B3T5F2_9ZZZZ</name>
<feature type="domain" description="Metallo-beta-lactamase" evidence="1">
    <location>
        <begin position="8"/>
        <end position="75"/>
    </location>
</feature>
<gene>
    <name evidence="2" type="ORF">ALOHA_HF4000ANIW141I9ctg1g12</name>
</gene>
<sequence length="122" mass="13933">MHNVKNVSIVFKLTYGETSVLFTGDLEHEGDELLLPYENILKADILKIAHHGSITNTTEKLLYFIQPEYAIVSVGKKNKFKHPSQIVMQRLKKQNINIHRTDKDGSLCLGSDGKKITEVLWR</sequence>
<dbReference type="Gene3D" id="3.60.15.10">
    <property type="entry name" value="Ribonuclease Z/Hydroxyacylglutathione hydrolase-like"/>
    <property type="match status" value="1"/>
</dbReference>
<dbReference type="PANTHER" id="PTHR30619:SF1">
    <property type="entry name" value="RECOMBINATION PROTEIN 2"/>
    <property type="match status" value="1"/>
</dbReference>
<evidence type="ECO:0000313" key="2">
    <source>
        <dbReference type="EMBL" id="ABZ07811.1"/>
    </source>
</evidence>
<dbReference type="InterPro" id="IPR052159">
    <property type="entry name" value="Competence_DNA_uptake"/>
</dbReference>
<dbReference type="EMBL" id="EU016610">
    <property type="protein sequence ID" value="ABZ07811.1"/>
    <property type="molecule type" value="Genomic_DNA"/>
</dbReference>
<dbReference type="InterPro" id="IPR001279">
    <property type="entry name" value="Metallo-B-lactamas"/>
</dbReference>
<dbReference type="AlphaFoldDB" id="B3T5F2"/>
<accession>B3T5F2</accession>
<proteinExistence type="predicted"/>
<dbReference type="PANTHER" id="PTHR30619">
    <property type="entry name" value="DNA INTERNALIZATION/COMPETENCE PROTEIN COMEC/REC2"/>
    <property type="match status" value="1"/>
</dbReference>
<reference evidence="2" key="1">
    <citation type="journal article" date="2008" name="ISME J.">
        <title>Genomic patterns of recombination, clonal divergence and environment in marine microbial populations.</title>
        <authorList>
            <person name="Konstantinidis K.T."/>
            <person name="Delong E.F."/>
        </authorList>
    </citation>
    <scope>NUCLEOTIDE SEQUENCE</scope>
</reference>
<dbReference type="SUPFAM" id="SSF56281">
    <property type="entry name" value="Metallo-hydrolase/oxidoreductase"/>
    <property type="match status" value="1"/>
</dbReference>
<dbReference type="Pfam" id="PF00753">
    <property type="entry name" value="Lactamase_B"/>
    <property type="match status" value="1"/>
</dbReference>
<dbReference type="InterPro" id="IPR036866">
    <property type="entry name" value="RibonucZ/Hydroxyglut_hydro"/>
</dbReference>
<evidence type="ECO:0000259" key="1">
    <source>
        <dbReference type="Pfam" id="PF00753"/>
    </source>
</evidence>